<dbReference type="Gene3D" id="1.10.10.1320">
    <property type="entry name" value="Anti-sigma factor, zinc-finger domain"/>
    <property type="match status" value="1"/>
</dbReference>
<accession>A0A4V3CT44</accession>
<evidence type="ECO:0000313" key="3">
    <source>
        <dbReference type="EMBL" id="TDP63428.1"/>
    </source>
</evidence>
<dbReference type="EMBL" id="SNXS01000005">
    <property type="protein sequence ID" value="TDP63428.1"/>
    <property type="molecule type" value="Genomic_DNA"/>
</dbReference>
<keyword evidence="1" id="KW-0472">Membrane</keyword>
<dbReference type="InterPro" id="IPR027383">
    <property type="entry name" value="Znf_put"/>
</dbReference>
<dbReference type="InterPro" id="IPR041916">
    <property type="entry name" value="Anti_sigma_zinc_sf"/>
</dbReference>
<evidence type="ECO:0000313" key="4">
    <source>
        <dbReference type="Proteomes" id="UP000295361"/>
    </source>
</evidence>
<evidence type="ECO:0000256" key="1">
    <source>
        <dbReference type="SAM" id="Phobius"/>
    </source>
</evidence>
<dbReference type="AlphaFoldDB" id="A0A4V3CT44"/>
<dbReference type="RefSeq" id="WP_133702593.1">
    <property type="nucleotide sequence ID" value="NZ_SNXS01000005.1"/>
</dbReference>
<dbReference type="Pfam" id="PF13490">
    <property type="entry name" value="zf-HC2"/>
    <property type="match status" value="1"/>
</dbReference>
<keyword evidence="1" id="KW-0812">Transmembrane</keyword>
<gene>
    <name evidence="3" type="ORF">DES47_105434</name>
</gene>
<name>A0A4V3CT44_9BURK</name>
<feature type="transmembrane region" description="Helical" evidence="1">
    <location>
        <begin position="117"/>
        <end position="137"/>
    </location>
</feature>
<reference evidence="3 4" key="1">
    <citation type="submission" date="2019-03" db="EMBL/GenBank/DDBJ databases">
        <title>Genomic Encyclopedia of Type Strains, Phase IV (KMG-IV): sequencing the most valuable type-strain genomes for metagenomic binning, comparative biology and taxonomic classification.</title>
        <authorList>
            <person name="Goeker M."/>
        </authorList>
    </citation>
    <scope>NUCLEOTIDE SEQUENCE [LARGE SCALE GENOMIC DNA]</scope>
    <source>
        <strain evidence="3 4">DSM 16998</strain>
    </source>
</reference>
<dbReference type="Proteomes" id="UP000295361">
    <property type="component" value="Unassembled WGS sequence"/>
</dbReference>
<organism evidence="3 4">
    <name type="scientific">Roseateles toxinivorans</name>
    <dbReference type="NCBI Taxonomy" id="270368"/>
    <lineage>
        <taxon>Bacteria</taxon>
        <taxon>Pseudomonadati</taxon>
        <taxon>Pseudomonadota</taxon>
        <taxon>Betaproteobacteria</taxon>
        <taxon>Burkholderiales</taxon>
        <taxon>Sphaerotilaceae</taxon>
        <taxon>Roseateles</taxon>
    </lineage>
</organism>
<dbReference type="InParanoid" id="A0A4V3CT44"/>
<evidence type="ECO:0000259" key="2">
    <source>
        <dbReference type="Pfam" id="PF13490"/>
    </source>
</evidence>
<feature type="domain" description="Putative zinc-finger" evidence="2">
    <location>
        <begin position="15"/>
        <end position="47"/>
    </location>
</feature>
<dbReference type="OrthoDB" id="5958009at2"/>
<comment type="caution">
    <text evidence="3">The sequence shown here is derived from an EMBL/GenBank/DDBJ whole genome shotgun (WGS) entry which is preliminary data.</text>
</comment>
<proteinExistence type="predicted"/>
<keyword evidence="1" id="KW-1133">Transmembrane helix</keyword>
<sequence length="228" mass="24738">MSKTMDADPNSAHRRAWDLIPWVVNGSASEDERRLVERHAEDCADCREEFDFQCQLRDGMAPRTAPAALDADHALGRFWGRVDAEQTGSLWDKLATQPPASPTAPAEHQRRGRWQTAMIAAVLVQALGLAALLGVLWERPRGAEYQVLSQPPAGMADIRLVPAPGLSLGELHALLDRHELQLLQANADATHFALGLRPGAGLGVAEAVQRLRAEPGVLLAEPLTPPKP</sequence>
<keyword evidence="4" id="KW-1185">Reference proteome</keyword>
<protein>
    <submittedName>
        <fullName evidence="3">Putative zinc finger protein</fullName>
    </submittedName>
</protein>